<dbReference type="CDD" id="cd04301">
    <property type="entry name" value="NAT_SF"/>
    <property type="match status" value="1"/>
</dbReference>
<dbReference type="GO" id="GO:0016747">
    <property type="term" value="F:acyltransferase activity, transferring groups other than amino-acyl groups"/>
    <property type="evidence" value="ECO:0007669"/>
    <property type="project" value="InterPro"/>
</dbReference>
<dbReference type="Proteomes" id="UP001139700">
    <property type="component" value="Unassembled WGS sequence"/>
</dbReference>
<comment type="caution">
    <text evidence="2">The sequence shown here is derived from an EMBL/GenBank/DDBJ whole genome shotgun (WGS) entry which is preliminary data.</text>
</comment>
<keyword evidence="3" id="KW-1185">Reference proteome</keyword>
<organism evidence="2 3">
    <name type="scientific">Dyadobacter fanqingshengii</name>
    <dbReference type="NCBI Taxonomy" id="2906443"/>
    <lineage>
        <taxon>Bacteria</taxon>
        <taxon>Pseudomonadati</taxon>
        <taxon>Bacteroidota</taxon>
        <taxon>Cytophagia</taxon>
        <taxon>Cytophagales</taxon>
        <taxon>Spirosomataceae</taxon>
        <taxon>Dyadobacter</taxon>
    </lineage>
</organism>
<protein>
    <submittedName>
        <fullName evidence="2">GNAT family N-acetyltransferase</fullName>
    </submittedName>
</protein>
<feature type="domain" description="N-acetyltransferase" evidence="1">
    <location>
        <begin position="1"/>
        <end position="115"/>
    </location>
</feature>
<dbReference type="SUPFAM" id="SSF55729">
    <property type="entry name" value="Acyl-CoA N-acyltransferases (Nat)"/>
    <property type="match status" value="1"/>
</dbReference>
<dbReference type="EMBL" id="JAJTTA010000002">
    <property type="protein sequence ID" value="MCF0041454.1"/>
    <property type="molecule type" value="Genomic_DNA"/>
</dbReference>
<dbReference type="InterPro" id="IPR016181">
    <property type="entry name" value="Acyl_CoA_acyltransferase"/>
</dbReference>
<evidence type="ECO:0000313" key="3">
    <source>
        <dbReference type="Proteomes" id="UP001139700"/>
    </source>
</evidence>
<evidence type="ECO:0000259" key="1">
    <source>
        <dbReference type="PROSITE" id="PS51186"/>
    </source>
</evidence>
<reference evidence="2" key="1">
    <citation type="submission" date="2021-12" db="EMBL/GenBank/DDBJ databases">
        <title>Novel species in genus Dyadobacter.</title>
        <authorList>
            <person name="Ma C."/>
        </authorList>
    </citation>
    <scope>NUCLEOTIDE SEQUENCE</scope>
    <source>
        <strain evidence="2">CY399</strain>
    </source>
</reference>
<proteinExistence type="predicted"/>
<dbReference type="Pfam" id="PF13508">
    <property type="entry name" value="Acetyltransf_7"/>
    <property type="match status" value="1"/>
</dbReference>
<sequence>MFEESGEQSMYYYVVEFKGQIVACAGFHLPENEGKTAGLVWGMVTREFQRRGIGEMLLDFRLNKIRELRPGVSVVLDTTQLSFPFFEKAGFRTTKITKDYYAPGLDRYDMILKPAFQIDRSKLLLI</sequence>
<accession>A0A9X1PA48</accession>
<dbReference type="InterPro" id="IPR000182">
    <property type="entry name" value="GNAT_dom"/>
</dbReference>
<evidence type="ECO:0000313" key="2">
    <source>
        <dbReference type="EMBL" id="MCF0041454.1"/>
    </source>
</evidence>
<dbReference type="Gene3D" id="3.40.630.30">
    <property type="match status" value="1"/>
</dbReference>
<name>A0A9X1PA48_9BACT</name>
<gene>
    <name evidence="2" type="ORF">LXM24_15220</name>
</gene>
<dbReference type="PROSITE" id="PS51186">
    <property type="entry name" value="GNAT"/>
    <property type="match status" value="1"/>
</dbReference>
<dbReference type="AlphaFoldDB" id="A0A9X1PA48"/>
<dbReference type="RefSeq" id="WP_234614198.1">
    <property type="nucleotide sequence ID" value="NZ_CP098806.1"/>
</dbReference>